<dbReference type="EMBL" id="RCVZ01000006">
    <property type="protein sequence ID" value="RLQ95544.1"/>
    <property type="molecule type" value="Genomic_DNA"/>
</dbReference>
<feature type="domain" description="HTH arsR-type" evidence="3">
    <location>
        <begin position="1"/>
        <end position="93"/>
    </location>
</feature>
<dbReference type="InterPro" id="IPR023393">
    <property type="entry name" value="START-like_dom_sf"/>
</dbReference>
<dbReference type="SUPFAM" id="SSF55961">
    <property type="entry name" value="Bet v1-like"/>
    <property type="match status" value="1"/>
</dbReference>
<keyword evidence="2" id="KW-0238">DNA-binding</keyword>
<evidence type="ECO:0000256" key="2">
    <source>
        <dbReference type="ARBA" id="ARBA00023125"/>
    </source>
</evidence>
<dbReference type="PANTHER" id="PTHR38600:SF1">
    <property type="entry name" value="TRANSCRIPTIONAL REGULATORY PROTEIN"/>
    <property type="match status" value="1"/>
</dbReference>
<dbReference type="RefSeq" id="WP_121680659.1">
    <property type="nucleotide sequence ID" value="NZ_RCVZ01000006.1"/>
</dbReference>
<evidence type="ECO:0000313" key="5">
    <source>
        <dbReference type="Proteomes" id="UP000276770"/>
    </source>
</evidence>
<evidence type="ECO:0000313" key="4">
    <source>
        <dbReference type="EMBL" id="RLQ95544.1"/>
    </source>
</evidence>
<accession>A0A3L7JZ39</accession>
<dbReference type="Proteomes" id="UP000276770">
    <property type="component" value="Unassembled WGS sequence"/>
</dbReference>
<evidence type="ECO:0000256" key="1">
    <source>
        <dbReference type="ARBA" id="ARBA00006817"/>
    </source>
</evidence>
<proteinExistence type="inferred from homology"/>
<dbReference type="Gene3D" id="3.30.530.20">
    <property type="match status" value="1"/>
</dbReference>
<dbReference type="Pfam" id="PF08327">
    <property type="entry name" value="AHSA1"/>
    <property type="match status" value="1"/>
</dbReference>
<dbReference type="SUPFAM" id="SSF46785">
    <property type="entry name" value="Winged helix' DNA-binding domain"/>
    <property type="match status" value="1"/>
</dbReference>
<dbReference type="PROSITE" id="PS50987">
    <property type="entry name" value="HTH_ARSR_2"/>
    <property type="match status" value="1"/>
</dbReference>
<dbReference type="CDD" id="cd00090">
    <property type="entry name" value="HTH_ARSR"/>
    <property type="match status" value="1"/>
</dbReference>
<organism evidence="4 5">
    <name type="scientific">Falsibacillus albus</name>
    <dbReference type="NCBI Taxonomy" id="2478915"/>
    <lineage>
        <taxon>Bacteria</taxon>
        <taxon>Bacillati</taxon>
        <taxon>Bacillota</taxon>
        <taxon>Bacilli</taxon>
        <taxon>Bacillales</taxon>
        <taxon>Bacillaceae</taxon>
        <taxon>Falsibacillus</taxon>
    </lineage>
</organism>
<dbReference type="InterPro" id="IPR001845">
    <property type="entry name" value="HTH_ArsR_DNA-bd_dom"/>
</dbReference>
<gene>
    <name evidence="4" type="ORF">D9X91_10980</name>
</gene>
<dbReference type="PRINTS" id="PR00778">
    <property type="entry name" value="HTHARSR"/>
</dbReference>
<dbReference type="InterPro" id="IPR036390">
    <property type="entry name" value="WH_DNA-bd_sf"/>
</dbReference>
<comment type="caution">
    <text evidence="4">The sequence shown here is derived from an EMBL/GenBank/DDBJ whole genome shotgun (WGS) entry which is preliminary data.</text>
</comment>
<reference evidence="4 5" key="1">
    <citation type="submission" date="2018-10" db="EMBL/GenBank/DDBJ databases">
        <title>Falsibacillus sp. genome draft.</title>
        <authorList>
            <person name="Shi S."/>
        </authorList>
    </citation>
    <scope>NUCLEOTIDE SEQUENCE [LARGE SCALE GENOMIC DNA]</scope>
    <source>
        <strain evidence="4 5">GY 10110</strain>
    </source>
</reference>
<dbReference type="OrthoDB" id="9799175at2"/>
<protein>
    <submittedName>
        <fullName evidence="4">ArsR family transcriptional regulator</fullName>
    </submittedName>
</protein>
<comment type="similarity">
    <text evidence="1">Belongs to the AHA1 family.</text>
</comment>
<keyword evidence="5" id="KW-1185">Reference proteome</keyword>
<evidence type="ECO:0000259" key="3">
    <source>
        <dbReference type="PROSITE" id="PS50987"/>
    </source>
</evidence>
<dbReference type="CDD" id="cd07814">
    <property type="entry name" value="SRPBCC_CalC_Aha1-like"/>
    <property type="match status" value="1"/>
</dbReference>
<dbReference type="InterPro" id="IPR036388">
    <property type="entry name" value="WH-like_DNA-bd_sf"/>
</dbReference>
<dbReference type="GO" id="GO:0003677">
    <property type="term" value="F:DNA binding"/>
    <property type="evidence" value="ECO:0007669"/>
    <property type="project" value="UniProtKB-KW"/>
</dbReference>
<sequence length="263" mass="29856">MFNNGLDDVFKALSHETRRQILDLLKDGPKTTGELTDHFPEVSRYAVMKHLSILEEAKLLLIRRKGRTRLNYLNAVPLQALYERWVSQYQGKNALSLLTLKDTLEGSMMDMNESTGLKHGTFQIEQEVEINAPKDIVFDSLTRHIDKWWAYRLCGAESNLSIDPKAGGKFIEKGKGGNAALWGTITYFDPNNEIRLEGLLGMQGAVISAYGYRLETYGNLTLLKLSHQASGLLDPEWHQAHEEGWKELLGTFLKEFVEEGKTR</sequence>
<dbReference type="GO" id="GO:0003700">
    <property type="term" value="F:DNA-binding transcription factor activity"/>
    <property type="evidence" value="ECO:0007669"/>
    <property type="project" value="InterPro"/>
</dbReference>
<dbReference type="InterPro" id="IPR011991">
    <property type="entry name" value="ArsR-like_HTH"/>
</dbReference>
<dbReference type="NCBIfam" id="NF033788">
    <property type="entry name" value="HTH_metalloreg"/>
    <property type="match status" value="1"/>
</dbReference>
<dbReference type="SMART" id="SM00418">
    <property type="entry name" value="HTH_ARSR"/>
    <property type="match status" value="1"/>
</dbReference>
<dbReference type="Gene3D" id="1.10.10.10">
    <property type="entry name" value="Winged helix-like DNA-binding domain superfamily/Winged helix DNA-binding domain"/>
    <property type="match status" value="1"/>
</dbReference>
<name>A0A3L7JZ39_9BACI</name>
<dbReference type="AlphaFoldDB" id="A0A3L7JZ39"/>
<dbReference type="InterPro" id="IPR013538">
    <property type="entry name" value="ASHA1/2-like_C"/>
</dbReference>
<dbReference type="Pfam" id="PF12840">
    <property type="entry name" value="HTH_20"/>
    <property type="match status" value="1"/>
</dbReference>
<dbReference type="PANTHER" id="PTHR38600">
    <property type="entry name" value="TRANSCRIPTIONAL REGULATORY PROTEIN"/>
    <property type="match status" value="1"/>
</dbReference>